<proteinExistence type="predicted"/>
<comment type="caution">
    <text evidence="1">The sequence shown here is derived from an EMBL/GenBank/DDBJ whole genome shotgun (WGS) entry which is preliminary data.</text>
</comment>
<accession>A0A5B7FLJ1</accession>
<gene>
    <name evidence="1" type="ORF">E2C01_039502</name>
</gene>
<organism evidence="1 2">
    <name type="scientific">Portunus trituberculatus</name>
    <name type="common">Swimming crab</name>
    <name type="synonym">Neptunus trituberculatus</name>
    <dbReference type="NCBI Taxonomy" id="210409"/>
    <lineage>
        <taxon>Eukaryota</taxon>
        <taxon>Metazoa</taxon>
        <taxon>Ecdysozoa</taxon>
        <taxon>Arthropoda</taxon>
        <taxon>Crustacea</taxon>
        <taxon>Multicrustacea</taxon>
        <taxon>Malacostraca</taxon>
        <taxon>Eumalacostraca</taxon>
        <taxon>Eucarida</taxon>
        <taxon>Decapoda</taxon>
        <taxon>Pleocyemata</taxon>
        <taxon>Brachyura</taxon>
        <taxon>Eubrachyura</taxon>
        <taxon>Portunoidea</taxon>
        <taxon>Portunidae</taxon>
        <taxon>Portuninae</taxon>
        <taxon>Portunus</taxon>
    </lineage>
</organism>
<dbReference type="AlphaFoldDB" id="A0A5B7FLJ1"/>
<dbReference type="EMBL" id="VSRR010006898">
    <property type="protein sequence ID" value="MPC45798.1"/>
    <property type="molecule type" value="Genomic_DNA"/>
</dbReference>
<dbReference type="Proteomes" id="UP000324222">
    <property type="component" value="Unassembled WGS sequence"/>
</dbReference>
<sequence length="78" mass="9312">MKMRDRTRHLRCHWLPPRLFLALLELDPRFFNNVRATSCHEMASMNAWRDSDEILRYFIRNSLSLTATVAHGMSVDEY</sequence>
<evidence type="ECO:0000313" key="2">
    <source>
        <dbReference type="Proteomes" id="UP000324222"/>
    </source>
</evidence>
<reference evidence="1 2" key="1">
    <citation type="submission" date="2019-05" db="EMBL/GenBank/DDBJ databases">
        <title>Another draft genome of Portunus trituberculatus and its Hox gene families provides insights of decapod evolution.</title>
        <authorList>
            <person name="Jeong J.-H."/>
            <person name="Song I."/>
            <person name="Kim S."/>
            <person name="Choi T."/>
            <person name="Kim D."/>
            <person name="Ryu S."/>
            <person name="Kim W."/>
        </authorList>
    </citation>
    <scope>NUCLEOTIDE SEQUENCE [LARGE SCALE GENOMIC DNA]</scope>
    <source>
        <tissue evidence="1">Muscle</tissue>
    </source>
</reference>
<evidence type="ECO:0000313" key="1">
    <source>
        <dbReference type="EMBL" id="MPC45798.1"/>
    </source>
</evidence>
<keyword evidence="2" id="KW-1185">Reference proteome</keyword>
<protein>
    <submittedName>
        <fullName evidence="1">Uncharacterized protein</fullName>
    </submittedName>
</protein>
<name>A0A5B7FLJ1_PORTR</name>